<name>A0ABD2XVL2_9GENT</name>
<dbReference type="EMBL" id="JBJUIK010000016">
    <property type="protein sequence ID" value="KAL3499467.1"/>
    <property type="molecule type" value="Genomic_DNA"/>
</dbReference>
<keyword evidence="2" id="KW-1185">Reference proteome</keyword>
<dbReference type="PANTHER" id="PTHR33601:SF21">
    <property type="entry name" value="PROTEIN LITTLE ZIPPER 1-LIKE"/>
    <property type="match status" value="1"/>
</dbReference>
<proteinExistence type="predicted"/>
<dbReference type="AlphaFoldDB" id="A0ABD2XVL2"/>
<evidence type="ECO:0000313" key="2">
    <source>
        <dbReference type="Proteomes" id="UP001630127"/>
    </source>
</evidence>
<sequence length="102" mass="12118">MRVSSPNTYASMHNKQSKRCRIQLHRRRISCQENVGKDMMLKNLKLYIENITILEENEKLRQKANLLHQENLELMSEIQKKFAPSDRVSTTLNLLLHKQENQ</sequence>
<dbReference type="PANTHER" id="PTHR33601">
    <property type="entry name" value="PROTEIN LITTLE ZIPPER 4"/>
    <property type="match status" value="1"/>
</dbReference>
<evidence type="ECO:0000313" key="1">
    <source>
        <dbReference type="EMBL" id="KAL3499467.1"/>
    </source>
</evidence>
<comment type="caution">
    <text evidence="1">The sequence shown here is derived from an EMBL/GenBank/DDBJ whole genome shotgun (WGS) entry which is preliminary data.</text>
</comment>
<organism evidence="1 2">
    <name type="scientific">Cinchona calisaya</name>
    <dbReference type="NCBI Taxonomy" id="153742"/>
    <lineage>
        <taxon>Eukaryota</taxon>
        <taxon>Viridiplantae</taxon>
        <taxon>Streptophyta</taxon>
        <taxon>Embryophyta</taxon>
        <taxon>Tracheophyta</taxon>
        <taxon>Spermatophyta</taxon>
        <taxon>Magnoliopsida</taxon>
        <taxon>eudicotyledons</taxon>
        <taxon>Gunneridae</taxon>
        <taxon>Pentapetalae</taxon>
        <taxon>asterids</taxon>
        <taxon>lamiids</taxon>
        <taxon>Gentianales</taxon>
        <taxon>Rubiaceae</taxon>
        <taxon>Cinchonoideae</taxon>
        <taxon>Cinchoneae</taxon>
        <taxon>Cinchona</taxon>
    </lineage>
</organism>
<protein>
    <submittedName>
        <fullName evidence="1">Uncharacterized protein</fullName>
    </submittedName>
</protein>
<reference evidence="1 2" key="1">
    <citation type="submission" date="2024-11" db="EMBL/GenBank/DDBJ databases">
        <title>A near-complete genome assembly of Cinchona calisaya.</title>
        <authorList>
            <person name="Lian D.C."/>
            <person name="Zhao X.W."/>
            <person name="Wei L."/>
        </authorList>
    </citation>
    <scope>NUCLEOTIDE SEQUENCE [LARGE SCALE GENOMIC DNA]</scope>
    <source>
        <tissue evidence="1">Nenye</tissue>
    </source>
</reference>
<gene>
    <name evidence="1" type="ORF">ACH5RR_038560</name>
</gene>
<dbReference type="Proteomes" id="UP001630127">
    <property type="component" value="Unassembled WGS sequence"/>
</dbReference>
<dbReference type="InterPro" id="IPR039312">
    <property type="entry name" value="ZPR"/>
</dbReference>
<accession>A0ABD2XVL2</accession>